<keyword evidence="5 9" id="KW-0560">Oxidoreductase</keyword>
<accession>A0A023ETJ1</accession>
<evidence type="ECO:0000256" key="1">
    <source>
        <dbReference type="ARBA" id="ARBA00001971"/>
    </source>
</evidence>
<dbReference type="CDD" id="cd11054">
    <property type="entry name" value="CYP24A1-like"/>
    <property type="match status" value="1"/>
</dbReference>
<dbReference type="Gene3D" id="1.10.630.10">
    <property type="entry name" value="Cytochrome P450"/>
    <property type="match status" value="1"/>
</dbReference>
<dbReference type="InterPro" id="IPR001128">
    <property type="entry name" value="Cyt_P450"/>
</dbReference>
<keyword evidence="6 8" id="KW-0408">Iron</keyword>
<sequence length="524" mass="59810">MLRKAVKVNNSVVVSSVRFRSTQAQPAAAPVAGASVHEVRDSEWDSALPYSKIPGPSVFKMLKDFAPGGRYHNANLPTMHRLFREDYGELVRMPGFLGRNDVLLSFRPDDYETLFRNEGQWPIRRGIDTFTYYRQKVRPDVFKGLGGLVTEQGENWQTFRTAVNPVMLQPKIVKLYVDKLDAVAQEFMKIMVRIRDDKNELPGDFSQWLNRWALETMGVLALDTRLGVLDDSESEEAKLIVNNIRQFFELTYQLDILPSVWKYYKSPTFNKLMKVLDSLTEVVMAKVDDAVIRLEKNPSAPSDTQSVLEKLLKVDRHVAIVMAFDMLLAGVDTTSSGTTGILYLLATNPDKQAKLREELRTVLPKKDSPLTPENMRNLPYLRACIKEGLRLCPPAAGNVRAAGKDMVLQGYQIPKGTDVAMASMILNHEEKFVERAKDFLPERWLKEEGYPNAKDAHPFLYLPFGFGARTCIGRRLAMLEMEMIVSRITRQFDYRWNYGELEIRATLINVPINELKFQMTELDD</sequence>
<dbReference type="GO" id="GO:0005506">
    <property type="term" value="F:iron ion binding"/>
    <property type="evidence" value="ECO:0007669"/>
    <property type="project" value="InterPro"/>
</dbReference>
<dbReference type="PRINTS" id="PR00385">
    <property type="entry name" value="P450"/>
</dbReference>
<dbReference type="InterPro" id="IPR050479">
    <property type="entry name" value="CYP11_CYP27_families"/>
</dbReference>
<evidence type="ECO:0000256" key="2">
    <source>
        <dbReference type="ARBA" id="ARBA00010617"/>
    </source>
</evidence>
<dbReference type="VEuPathDB" id="VectorBase:AALC636_032552"/>
<dbReference type="PANTHER" id="PTHR24279:SF120">
    <property type="entry name" value="CYTOCHROME P450"/>
    <property type="match status" value="1"/>
</dbReference>
<comment type="similarity">
    <text evidence="2 9">Belongs to the cytochrome P450 family.</text>
</comment>
<evidence type="ECO:0000256" key="3">
    <source>
        <dbReference type="ARBA" id="ARBA00022617"/>
    </source>
</evidence>
<dbReference type="SUPFAM" id="SSF48264">
    <property type="entry name" value="Cytochrome P450"/>
    <property type="match status" value="1"/>
</dbReference>
<dbReference type="AlphaFoldDB" id="A0A023ETJ1"/>
<evidence type="ECO:0000256" key="7">
    <source>
        <dbReference type="ARBA" id="ARBA00023033"/>
    </source>
</evidence>
<evidence type="ECO:0000256" key="6">
    <source>
        <dbReference type="ARBA" id="ARBA00023004"/>
    </source>
</evidence>
<dbReference type="InterPro" id="IPR036396">
    <property type="entry name" value="Cyt_P450_sf"/>
</dbReference>
<evidence type="ECO:0000256" key="5">
    <source>
        <dbReference type="ARBA" id="ARBA00023002"/>
    </source>
</evidence>
<feature type="binding site" description="axial binding residue" evidence="8">
    <location>
        <position position="471"/>
    </location>
    <ligand>
        <name>heme</name>
        <dbReference type="ChEBI" id="CHEBI:30413"/>
    </ligand>
    <ligandPart>
        <name>Fe</name>
        <dbReference type="ChEBI" id="CHEBI:18248"/>
    </ligandPart>
</feature>
<proteinExistence type="evidence at transcript level"/>
<dbReference type="PRINTS" id="PR00463">
    <property type="entry name" value="EP450I"/>
</dbReference>
<comment type="cofactor">
    <cofactor evidence="1 8">
        <name>heme</name>
        <dbReference type="ChEBI" id="CHEBI:30413"/>
    </cofactor>
</comment>
<dbReference type="InterPro" id="IPR017972">
    <property type="entry name" value="Cyt_P450_CS"/>
</dbReference>
<reference evidence="10" key="1">
    <citation type="journal article" date="2014" name="PLoS Negl. Trop. Dis.">
        <title>Identification and characterization of seminal fluid proteins in the Asian tiger mosquito, Aedes albopictus.</title>
        <authorList>
            <person name="Boes K.E."/>
            <person name="Ribeiro J.M."/>
            <person name="Wong A."/>
            <person name="Harrington L.C."/>
            <person name="Wolfner M.F."/>
            <person name="Sirot L.K."/>
        </authorList>
    </citation>
    <scope>NUCLEOTIDE SEQUENCE</scope>
    <source>
        <tissue evidence="10">Reproductive organs</tissue>
    </source>
</reference>
<keyword evidence="3 8" id="KW-0349">Heme</keyword>
<dbReference type="Pfam" id="PF00067">
    <property type="entry name" value="p450"/>
    <property type="match status" value="1"/>
</dbReference>
<dbReference type="FunFam" id="1.10.630.10:FF:000006">
    <property type="entry name" value="Cytochrome P450 302a1, mitochondrial"/>
    <property type="match status" value="1"/>
</dbReference>
<dbReference type="PROSITE" id="PS00086">
    <property type="entry name" value="CYTOCHROME_P450"/>
    <property type="match status" value="1"/>
</dbReference>
<protein>
    <submittedName>
        <fullName evidence="10">Putative cytochrome p450 cyp11/cyp12/cyp24/cyp27 subfamily</fullName>
    </submittedName>
</protein>
<dbReference type="GO" id="GO:0020037">
    <property type="term" value="F:heme binding"/>
    <property type="evidence" value="ECO:0007669"/>
    <property type="project" value="InterPro"/>
</dbReference>
<keyword evidence="7 9" id="KW-0503">Monooxygenase</keyword>
<dbReference type="EMBL" id="GAPW01000938">
    <property type="protein sequence ID" value="JAC12660.1"/>
    <property type="molecule type" value="mRNA"/>
</dbReference>
<dbReference type="InterPro" id="IPR002401">
    <property type="entry name" value="Cyt_P450_E_grp-I"/>
</dbReference>
<dbReference type="PANTHER" id="PTHR24279">
    <property type="entry name" value="CYTOCHROME P450"/>
    <property type="match status" value="1"/>
</dbReference>
<dbReference type="GO" id="GO:0016705">
    <property type="term" value="F:oxidoreductase activity, acting on paired donors, with incorporation or reduction of molecular oxygen"/>
    <property type="evidence" value="ECO:0007669"/>
    <property type="project" value="InterPro"/>
</dbReference>
<evidence type="ECO:0000313" key="10">
    <source>
        <dbReference type="EMBL" id="JAC12660.1"/>
    </source>
</evidence>
<dbReference type="GO" id="GO:0004497">
    <property type="term" value="F:monooxygenase activity"/>
    <property type="evidence" value="ECO:0007669"/>
    <property type="project" value="UniProtKB-KW"/>
</dbReference>
<evidence type="ECO:0000256" key="8">
    <source>
        <dbReference type="PIRSR" id="PIRSR602401-1"/>
    </source>
</evidence>
<dbReference type="VEuPathDB" id="VectorBase:AALF012579"/>
<name>A0A023ETJ1_AEDAL</name>
<evidence type="ECO:0000256" key="4">
    <source>
        <dbReference type="ARBA" id="ARBA00022723"/>
    </source>
</evidence>
<evidence type="ECO:0000256" key="9">
    <source>
        <dbReference type="RuleBase" id="RU000461"/>
    </source>
</evidence>
<organism evidence="10">
    <name type="scientific">Aedes albopictus</name>
    <name type="common">Asian tiger mosquito</name>
    <name type="synonym">Stegomyia albopicta</name>
    <dbReference type="NCBI Taxonomy" id="7160"/>
    <lineage>
        <taxon>Eukaryota</taxon>
        <taxon>Metazoa</taxon>
        <taxon>Ecdysozoa</taxon>
        <taxon>Arthropoda</taxon>
        <taxon>Hexapoda</taxon>
        <taxon>Insecta</taxon>
        <taxon>Pterygota</taxon>
        <taxon>Neoptera</taxon>
        <taxon>Endopterygota</taxon>
        <taxon>Diptera</taxon>
        <taxon>Nematocera</taxon>
        <taxon>Culicoidea</taxon>
        <taxon>Culicidae</taxon>
        <taxon>Culicinae</taxon>
        <taxon>Aedini</taxon>
        <taxon>Aedes</taxon>
        <taxon>Stegomyia</taxon>
    </lineage>
</organism>
<dbReference type="VEuPathDB" id="VectorBase:AALFPA_074444"/>
<keyword evidence="4 8" id="KW-0479">Metal-binding</keyword>